<gene>
    <name evidence="1" type="ORF">RRF57_002019</name>
</gene>
<name>A0AAN7UCE0_9PEZI</name>
<keyword evidence="2" id="KW-1185">Reference proteome</keyword>
<reference evidence="1 2" key="1">
    <citation type="submission" date="2023-10" db="EMBL/GenBank/DDBJ databases">
        <title>Draft genome sequence of Xylaria bambusicola isolate GMP-LS, the root and basal stem rot pathogen of sugarcane in Indonesia.</title>
        <authorList>
            <person name="Selvaraj P."/>
            <person name="Muralishankar V."/>
            <person name="Muruganantham S."/>
            <person name="Sp S."/>
            <person name="Haryani S."/>
            <person name="Lau K.J.X."/>
            <person name="Naqvi N.I."/>
        </authorList>
    </citation>
    <scope>NUCLEOTIDE SEQUENCE [LARGE SCALE GENOMIC DNA]</scope>
    <source>
        <strain evidence="1">GMP-LS</strain>
    </source>
</reference>
<protein>
    <submittedName>
        <fullName evidence="1">Uncharacterized protein</fullName>
    </submittedName>
</protein>
<dbReference type="AlphaFoldDB" id="A0AAN7UCE0"/>
<accession>A0AAN7UCE0</accession>
<comment type="caution">
    <text evidence="1">The sequence shown here is derived from an EMBL/GenBank/DDBJ whole genome shotgun (WGS) entry which is preliminary data.</text>
</comment>
<proteinExistence type="predicted"/>
<dbReference type="Proteomes" id="UP001305414">
    <property type="component" value="Unassembled WGS sequence"/>
</dbReference>
<evidence type="ECO:0000313" key="2">
    <source>
        <dbReference type="Proteomes" id="UP001305414"/>
    </source>
</evidence>
<evidence type="ECO:0000313" key="1">
    <source>
        <dbReference type="EMBL" id="KAK5626304.1"/>
    </source>
</evidence>
<organism evidence="1 2">
    <name type="scientific">Xylaria bambusicola</name>
    <dbReference type="NCBI Taxonomy" id="326684"/>
    <lineage>
        <taxon>Eukaryota</taxon>
        <taxon>Fungi</taxon>
        <taxon>Dikarya</taxon>
        <taxon>Ascomycota</taxon>
        <taxon>Pezizomycotina</taxon>
        <taxon>Sordariomycetes</taxon>
        <taxon>Xylariomycetidae</taxon>
        <taxon>Xylariales</taxon>
        <taxon>Xylariaceae</taxon>
        <taxon>Xylaria</taxon>
    </lineage>
</organism>
<dbReference type="EMBL" id="JAWHQM010000003">
    <property type="protein sequence ID" value="KAK5626304.1"/>
    <property type="molecule type" value="Genomic_DNA"/>
</dbReference>
<sequence>MVIDLDTWNRWVKLKEQGENLTLRQSLADLLAFREAMARMAQDLAEIARNLVEVNFEPVQEDVKHYWELNAEAEVFVQRVAQFIELKQQLVNIERYLDVQVRLWLNQW</sequence>